<dbReference type="Pfam" id="PF04542">
    <property type="entry name" value="Sigma70_r2"/>
    <property type="match status" value="1"/>
</dbReference>
<dbReference type="OrthoDB" id="9784272at2"/>
<dbReference type="Gene3D" id="1.10.10.10">
    <property type="entry name" value="Winged helix-like DNA-binding domain superfamily/Winged helix DNA-binding domain"/>
    <property type="match status" value="1"/>
</dbReference>
<evidence type="ECO:0000256" key="4">
    <source>
        <dbReference type="ARBA" id="ARBA00023125"/>
    </source>
</evidence>
<dbReference type="NCBIfam" id="TIGR02937">
    <property type="entry name" value="sigma70-ECF"/>
    <property type="match status" value="1"/>
</dbReference>
<protein>
    <recommendedName>
        <fullName evidence="10">Sigma-70 family RNA polymerase sigma factor</fullName>
    </recommendedName>
</protein>
<dbReference type="Gene3D" id="1.10.1740.10">
    <property type="match status" value="1"/>
</dbReference>
<evidence type="ECO:0000256" key="5">
    <source>
        <dbReference type="ARBA" id="ARBA00023163"/>
    </source>
</evidence>
<name>A0A3N0B494_9ACTN</name>
<dbReference type="Pfam" id="PF04545">
    <property type="entry name" value="Sigma70_r4"/>
    <property type="match status" value="1"/>
</dbReference>
<proteinExistence type="inferred from homology"/>
<dbReference type="SUPFAM" id="SSF88946">
    <property type="entry name" value="Sigma2 domain of RNA polymerase sigma factors"/>
    <property type="match status" value="1"/>
</dbReference>
<keyword evidence="5" id="KW-0804">Transcription</keyword>
<feature type="domain" description="RNA polymerase sigma-70 region 4" evidence="7">
    <location>
        <begin position="141"/>
        <end position="190"/>
    </location>
</feature>
<organism evidence="8 9">
    <name type="scientific">Slackia equolifaciens</name>
    <dbReference type="NCBI Taxonomy" id="498718"/>
    <lineage>
        <taxon>Bacteria</taxon>
        <taxon>Bacillati</taxon>
        <taxon>Actinomycetota</taxon>
        <taxon>Coriobacteriia</taxon>
        <taxon>Eggerthellales</taxon>
        <taxon>Eggerthellaceae</taxon>
        <taxon>Slackia</taxon>
    </lineage>
</organism>
<evidence type="ECO:0000313" key="8">
    <source>
        <dbReference type="EMBL" id="RNL41933.1"/>
    </source>
</evidence>
<evidence type="ECO:0000313" key="9">
    <source>
        <dbReference type="Proteomes" id="UP000269591"/>
    </source>
</evidence>
<gene>
    <name evidence="8" type="ORF">DMP06_00530</name>
</gene>
<keyword evidence="4" id="KW-0238">DNA-binding</keyword>
<dbReference type="CDD" id="cd06171">
    <property type="entry name" value="Sigma70_r4"/>
    <property type="match status" value="1"/>
</dbReference>
<comment type="similarity">
    <text evidence="1">Belongs to the sigma-70 factor family. ECF subfamily.</text>
</comment>
<dbReference type="InterPro" id="IPR039425">
    <property type="entry name" value="RNA_pol_sigma-70-like"/>
</dbReference>
<evidence type="ECO:0000256" key="2">
    <source>
        <dbReference type="ARBA" id="ARBA00023015"/>
    </source>
</evidence>
<dbReference type="AlphaFoldDB" id="A0A3N0B494"/>
<dbReference type="GO" id="GO:0006352">
    <property type="term" value="P:DNA-templated transcription initiation"/>
    <property type="evidence" value="ECO:0007669"/>
    <property type="project" value="InterPro"/>
</dbReference>
<dbReference type="InterPro" id="IPR007630">
    <property type="entry name" value="RNA_pol_sigma70_r4"/>
</dbReference>
<sequence length="198" mass="21914">MLGTPGAADAHDVTHHEAEALGNSCSGIEVPDGARCKAGLHGATHRVIEAHYEDVYAYCRRRAASLQDAQDLTQDVFLRFFRASSRYRDEGKPLALLLTIARNVCIDAARKRRFDHVPFEEELHDIPLSAASESSGAVTQALERLDASEREVLELRYDQGLGVGEIAQVLGISRFSVSRRIRRALAEVRKTLEEGGFR</sequence>
<reference evidence="9" key="1">
    <citation type="submission" date="2018-05" db="EMBL/GenBank/DDBJ databases">
        <title>Genome Sequencing of selected type strains of the family Eggerthellaceae.</title>
        <authorList>
            <person name="Danylec N."/>
            <person name="Stoll D.A."/>
            <person name="Doetsch A."/>
            <person name="Huch M."/>
        </authorList>
    </citation>
    <scope>NUCLEOTIDE SEQUENCE [LARGE SCALE GENOMIC DNA]</scope>
    <source>
        <strain evidence="9">DSM 24851</strain>
    </source>
</reference>
<evidence type="ECO:0000259" key="7">
    <source>
        <dbReference type="Pfam" id="PF04545"/>
    </source>
</evidence>
<dbReference type="PANTHER" id="PTHR43133">
    <property type="entry name" value="RNA POLYMERASE ECF-TYPE SIGMA FACTO"/>
    <property type="match status" value="1"/>
</dbReference>
<dbReference type="GO" id="GO:0016987">
    <property type="term" value="F:sigma factor activity"/>
    <property type="evidence" value="ECO:0007669"/>
    <property type="project" value="UniProtKB-KW"/>
</dbReference>
<evidence type="ECO:0000256" key="3">
    <source>
        <dbReference type="ARBA" id="ARBA00023082"/>
    </source>
</evidence>
<dbReference type="PANTHER" id="PTHR43133:SF8">
    <property type="entry name" value="RNA POLYMERASE SIGMA FACTOR HI_1459-RELATED"/>
    <property type="match status" value="1"/>
</dbReference>
<dbReference type="InterPro" id="IPR007627">
    <property type="entry name" value="RNA_pol_sigma70_r2"/>
</dbReference>
<dbReference type="SUPFAM" id="SSF88659">
    <property type="entry name" value="Sigma3 and sigma4 domains of RNA polymerase sigma factors"/>
    <property type="match status" value="1"/>
</dbReference>
<accession>A0A3N0B494</accession>
<comment type="caution">
    <text evidence="8">The sequence shown here is derived from an EMBL/GenBank/DDBJ whole genome shotgun (WGS) entry which is preliminary data.</text>
</comment>
<evidence type="ECO:0000256" key="1">
    <source>
        <dbReference type="ARBA" id="ARBA00010641"/>
    </source>
</evidence>
<dbReference type="GO" id="GO:0003677">
    <property type="term" value="F:DNA binding"/>
    <property type="evidence" value="ECO:0007669"/>
    <property type="project" value="UniProtKB-KW"/>
</dbReference>
<keyword evidence="9" id="KW-1185">Reference proteome</keyword>
<evidence type="ECO:0008006" key="10">
    <source>
        <dbReference type="Google" id="ProtNLM"/>
    </source>
</evidence>
<dbReference type="InterPro" id="IPR013324">
    <property type="entry name" value="RNA_pol_sigma_r3/r4-like"/>
</dbReference>
<dbReference type="Proteomes" id="UP000269591">
    <property type="component" value="Unassembled WGS sequence"/>
</dbReference>
<keyword evidence="3" id="KW-0731">Sigma factor</keyword>
<dbReference type="InterPro" id="IPR013325">
    <property type="entry name" value="RNA_pol_sigma_r2"/>
</dbReference>
<dbReference type="EMBL" id="QIBX01000001">
    <property type="protein sequence ID" value="RNL41933.1"/>
    <property type="molecule type" value="Genomic_DNA"/>
</dbReference>
<keyword evidence="2" id="KW-0805">Transcription regulation</keyword>
<dbReference type="InterPro" id="IPR014284">
    <property type="entry name" value="RNA_pol_sigma-70_dom"/>
</dbReference>
<evidence type="ECO:0000259" key="6">
    <source>
        <dbReference type="Pfam" id="PF04542"/>
    </source>
</evidence>
<feature type="domain" description="RNA polymerase sigma-70 region 2" evidence="6">
    <location>
        <begin position="48"/>
        <end position="113"/>
    </location>
</feature>
<dbReference type="InterPro" id="IPR036388">
    <property type="entry name" value="WH-like_DNA-bd_sf"/>
</dbReference>